<proteinExistence type="inferred from homology"/>
<keyword evidence="5" id="KW-0378">Hydrolase</keyword>
<keyword evidence="6" id="KW-0862">Zinc</keyword>
<evidence type="ECO:0000259" key="9">
    <source>
        <dbReference type="Pfam" id="PF05572"/>
    </source>
</evidence>
<accession>A0A8H2WD50</accession>
<dbReference type="Pfam" id="PF05572">
    <property type="entry name" value="Peptidase_M43"/>
    <property type="match status" value="1"/>
</dbReference>
<reference evidence="10" key="1">
    <citation type="submission" date="2021-01" db="EMBL/GenBank/DDBJ databases">
        <authorList>
            <person name="Kaushik A."/>
        </authorList>
    </citation>
    <scope>NUCLEOTIDE SEQUENCE</scope>
    <source>
        <strain evidence="10">AG1-1C</strain>
    </source>
</reference>
<keyword evidence="3" id="KW-0479">Metal-binding</keyword>
<evidence type="ECO:0000256" key="6">
    <source>
        <dbReference type="ARBA" id="ARBA00022833"/>
    </source>
</evidence>
<evidence type="ECO:0000256" key="4">
    <source>
        <dbReference type="ARBA" id="ARBA00022729"/>
    </source>
</evidence>
<keyword evidence="7" id="KW-0482">Metalloprotease</keyword>
<dbReference type="AlphaFoldDB" id="A0A8H2WD50"/>
<evidence type="ECO:0000256" key="7">
    <source>
        <dbReference type="ARBA" id="ARBA00023049"/>
    </source>
</evidence>
<gene>
    <name evidence="10" type="ORF">RDB_LOCUS22444</name>
</gene>
<dbReference type="PANTHER" id="PTHR47466">
    <property type="match status" value="1"/>
</dbReference>
<dbReference type="GO" id="GO:0046872">
    <property type="term" value="F:metal ion binding"/>
    <property type="evidence" value="ECO:0007669"/>
    <property type="project" value="UniProtKB-KW"/>
</dbReference>
<dbReference type="Proteomes" id="UP000663846">
    <property type="component" value="Unassembled WGS sequence"/>
</dbReference>
<dbReference type="Gene3D" id="3.40.390.10">
    <property type="entry name" value="Collagenase (Catalytic Domain)"/>
    <property type="match status" value="1"/>
</dbReference>
<name>A0A8H2WD50_9AGAM</name>
<dbReference type="InterPro" id="IPR008754">
    <property type="entry name" value="Peptidase_M43"/>
</dbReference>
<comment type="caution">
    <text evidence="10">The sequence shown here is derived from an EMBL/GenBank/DDBJ whole genome shotgun (WGS) entry which is preliminary data.</text>
</comment>
<dbReference type="CDD" id="cd04275">
    <property type="entry name" value="ZnMc_pappalysin_like"/>
    <property type="match status" value="1"/>
</dbReference>
<dbReference type="InterPro" id="IPR024079">
    <property type="entry name" value="MetalloPept_cat_dom_sf"/>
</dbReference>
<dbReference type="EMBL" id="CAJMWS010000110">
    <property type="protein sequence ID" value="CAE6365610.1"/>
    <property type="molecule type" value="Genomic_DNA"/>
</dbReference>
<keyword evidence="2" id="KW-0645">Protease</keyword>
<dbReference type="GO" id="GO:0008237">
    <property type="term" value="F:metallopeptidase activity"/>
    <property type="evidence" value="ECO:0007669"/>
    <property type="project" value="UniProtKB-KW"/>
</dbReference>
<organism evidence="10 11">
    <name type="scientific">Rhizoctonia solani</name>
    <dbReference type="NCBI Taxonomy" id="456999"/>
    <lineage>
        <taxon>Eukaryota</taxon>
        <taxon>Fungi</taxon>
        <taxon>Dikarya</taxon>
        <taxon>Basidiomycota</taxon>
        <taxon>Agaricomycotina</taxon>
        <taxon>Agaricomycetes</taxon>
        <taxon>Cantharellales</taxon>
        <taxon>Ceratobasidiaceae</taxon>
        <taxon>Rhizoctonia</taxon>
    </lineage>
</organism>
<evidence type="ECO:0000256" key="8">
    <source>
        <dbReference type="ARBA" id="ARBA00023157"/>
    </source>
</evidence>
<keyword evidence="4" id="KW-0732">Signal</keyword>
<evidence type="ECO:0000256" key="5">
    <source>
        <dbReference type="ARBA" id="ARBA00022801"/>
    </source>
</evidence>
<dbReference type="GO" id="GO:0006508">
    <property type="term" value="P:proteolysis"/>
    <property type="evidence" value="ECO:0007669"/>
    <property type="project" value="UniProtKB-KW"/>
</dbReference>
<evidence type="ECO:0000256" key="1">
    <source>
        <dbReference type="ARBA" id="ARBA00008721"/>
    </source>
</evidence>
<dbReference type="PANTHER" id="PTHR47466:SF1">
    <property type="entry name" value="METALLOPROTEASE MEP1 (AFU_ORTHOLOGUE AFUA_1G07730)-RELATED"/>
    <property type="match status" value="1"/>
</dbReference>
<evidence type="ECO:0000256" key="2">
    <source>
        <dbReference type="ARBA" id="ARBA00022670"/>
    </source>
</evidence>
<evidence type="ECO:0000256" key="3">
    <source>
        <dbReference type="ARBA" id="ARBA00022723"/>
    </source>
</evidence>
<evidence type="ECO:0000313" key="11">
    <source>
        <dbReference type="Proteomes" id="UP000663846"/>
    </source>
</evidence>
<feature type="domain" description="Peptidase M43 pregnancy-associated plasma-A" evidence="9">
    <location>
        <begin position="150"/>
        <end position="237"/>
    </location>
</feature>
<protein>
    <recommendedName>
        <fullName evidence="9">Peptidase M43 pregnancy-associated plasma-A domain-containing protein</fullName>
    </recommendedName>
</protein>
<evidence type="ECO:0000313" key="10">
    <source>
        <dbReference type="EMBL" id="CAE6365610.1"/>
    </source>
</evidence>
<dbReference type="SUPFAM" id="SSF55486">
    <property type="entry name" value="Metalloproteases ('zincins'), catalytic domain"/>
    <property type="match status" value="1"/>
</dbReference>
<keyword evidence="8" id="KW-1015">Disulfide bond</keyword>
<comment type="similarity">
    <text evidence="1">Belongs to the peptidase M43B family.</text>
</comment>
<sequence>MEVQIAEASFTAMKKASKASQINININITIPVYWHAIQSNQSLIGGHVPIHQINNSIKVLNEDFELAGFSFKLMNLSYVTNQTWFERDIRAEMKEVLRQGNANTLNIYSTSLPGLLGYTTLPSNYQLNPKNDGVVIRYSTVPGGTYYPFNLGKTLTHEVGHWLGLYHTFQGANCTGKGDEVWDTPAHEAPNFGCPRRDLPDTCPKQPGKDPIFNFMNYGDDVCLNEFTAGQVERMHQQFMVYRRGKP</sequence>